<dbReference type="InterPro" id="IPR021509">
    <property type="entry name" value="DUF3169"/>
</dbReference>
<dbReference type="Pfam" id="PF11368">
    <property type="entry name" value="DUF3169"/>
    <property type="match status" value="1"/>
</dbReference>
<feature type="transmembrane region" description="Helical" evidence="1">
    <location>
        <begin position="99"/>
        <end position="120"/>
    </location>
</feature>
<keyword evidence="1" id="KW-1133">Transmembrane helix</keyword>
<keyword evidence="1" id="KW-0472">Membrane</keyword>
<reference evidence="2" key="3">
    <citation type="submission" date="2022-08" db="EMBL/GenBank/DDBJ databases">
        <authorList>
            <person name="Magnan C."/>
        </authorList>
    </citation>
    <scope>NUCLEOTIDE SEQUENCE</scope>
    <source>
        <strain evidence="2">NSP012P</strain>
    </source>
</reference>
<feature type="transmembrane region" description="Helical" evidence="1">
    <location>
        <begin position="126"/>
        <end position="148"/>
    </location>
</feature>
<evidence type="ECO:0000256" key="1">
    <source>
        <dbReference type="SAM" id="Phobius"/>
    </source>
</evidence>
<dbReference type="Proteomes" id="UP001072952">
    <property type="component" value="Unassembled WGS sequence"/>
</dbReference>
<evidence type="ECO:0000313" key="4">
    <source>
        <dbReference type="Proteomes" id="UP001072952"/>
    </source>
</evidence>
<feature type="transmembrane region" description="Helical" evidence="1">
    <location>
        <begin position="213"/>
        <end position="232"/>
    </location>
</feature>
<evidence type="ECO:0000313" key="5">
    <source>
        <dbReference type="Proteomes" id="UP001081438"/>
    </source>
</evidence>
<feature type="transmembrane region" description="Helical" evidence="1">
    <location>
        <begin position="186"/>
        <end position="207"/>
    </location>
</feature>
<organism evidence="3 5">
    <name type="scientific">Staphylococcus pettenkoferi</name>
    <dbReference type="NCBI Taxonomy" id="170573"/>
    <lineage>
        <taxon>Bacteria</taxon>
        <taxon>Bacillati</taxon>
        <taxon>Bacillota</taxon>
        <taxon>Bacilli</taxon>
        <taxon>Bacillales</taxon>
        <taxon>Staphylococcaceae</taxon>
        <taxon>Staphylococcus</taxon>
    </lineage>
</organism>
<accession>A0A9Q4D3Q9</accession>
<dbReference type="RefSeq" id="WP_172592586.1">
    <property type="nucleotide sequence ID" value="NZ_JAGSWR010000007.1"/>
</dbReference>
<keyword evidence="1" id="KW-0812">Transmembrane</keyword>
<proteinExistence type="predicted"/>
<evidence type="ECO:0000313" key="3">
    <source>
        <dbReference type="EMBL" id="MCY1594123.1"/>
    </source>
</evidence>
<feature type="transmembrane region" description="Helical" evidence="1">
    <location>
        <begin position="7"/>
        <end position="27"/>
    </location>
</feature>
<feature type="transmembrane region" description="Helical" evidence="1">
    <location>
        <begin position="47"/>
        <end position="66"/>
    </location>
</feature>
<dbReference type="AlphaFoldDB" id="A0A9Q4D3Q9"/>
<comment type="caution">
    <text evidence="3">The sequence shown here is derived from an EMBL/GenBank/DDBJ whole genome shotgun (WGS) entry which is preliminary data.</text>
</comment>
<dbReference type="Proteomes" id="UP001081438">
    <property type="component" value="Unassembled WGS sequence"/>
</dbReference>
<sequence>MKVGRYIGLLILGGIVGGIIGGVIGVAQNFNIKRLLLFADFKNSVTISMISTILTLILVLTAYVYLRSAFKNKKVLESNIYDEEADLYERNYNIHFNRAQILIIISNVVAFLNLFIIVLGHGSLNVYFIALIPFCVTAIMYIINGIYIHKIDSRMPKLGEKNYTEKRLSLMDEGERHITLKSLFKVNVVTISLIIFGIVILYAYSMLTNSNQSIGMLVLIIIFIYNSLTYTFKVAKYYKN</sequence>
<keyword evidence="4" id="KW-1185">Reference proteome</keyword>
<name>A0A9Q4D3Q9_9STAP</name>
<protein>
    <submittedName>
        <fullName evidence="3">DUF3169 family protein</fullName>
    </submittedName>
</protein>
<dbReference type="EMBL" id="JANSLD010000003">
    <property type="protein sequence ID" value="MCY1582105.1"/>
    <property type="molecule type" value="Genomic_DNA"/>
</dbReference>
<gene>
    <name evidence="3" type="ORF">NW112_02595</name>
    <name evidence="2" type="ORF">NW133_00890</name>
</gene>
<reference evidence="3" key="2">
    <citation type="journal article" date="2022" name="Int. J. Mol. Sci.">
        <title>Phenotypic and genotypic virulence characterisation of Staphylococcus pettenkoferi strains isolated from human bloodstream and diabetic foot infections.</title>
        <authorList>
            <person name="Magnan C."/>
        </authorList>
    </citation>
    <scope>NUCLEOTIDE SEQUENCE</scope>
    <source>
        <strain evidence="3">NSP020P</strain>
    </source>
</reference>
<dbReference type="EMBL" id="JANSKX010000009">
    <property type="protein sequence ID" value="MCY1594123.1"/>
    <property type="molecule type" value="Genomic_DNA"/>
</dbReference>
<reference evidence="2" key="1">
    <citation type="journal article" date="2022" name="Int. J. Mol. Sci.">
        <title>Phenotypic and Genotypic Virulence Characterisation of Staphylococcus pettenkoferi Strains Isolated from Human Bloodstream and Diabetic Foot Infections.</title>
        <authorList>
            <person name="Magnan C."/>
            <person name="Ahmad-Mansour N."/>
            <person name="Pouget C."/>
            <person name="Morsli M."/>
            <person name="Huc-Brandt S."/>
            <person name="Pantel A."/>
            <person name="Dunyach-Remy C."/>
            <person name="Sotto A."/>
            <person name="Molle V."/>
            <person name="Lavigne J.-P."/>
        </authorList>
    </citation>
    <scope>NUCLEOTIDE SEQUENCE</scope>
    <source>
        <strain evidence="2">NSP012P</strain>
    </source>
</reference>
<evidence type="ECO:0000313" key="2">
    <source>
        <dbReference type="EMBL" id="MCY1582105.1"/>
    </source>
</evidence>